<protein>
    <recommendedName>
        <fullName evidence="7">Trans-O-hydroxybenzylidenepyruvate hydratase-aldolase</fullName>
        <ecNumber evidence="6">4.1.2.45</ecNumber>
    </recommendedName>
    <alternativeName>
        <fullName evidence="8">2'-hydroxybenzalpyruvate aldolase</fullName>
    </alternativeName>
</protein>
<evidence type="ECO:0000256" key="3">
    <source>
        <dbReference type="ARBA" id="ARBA00023239"/>
    </source>
</evidence>
<dbReference type="PATRIC" id="fig|1565605.3.peg.896"/>
<dbReference type="InterPro" id="IPR002220">
    <property type="entry name" value="DapA-like"/>
</dbReference>
<dbReference type="FunFam" id="3.20.20.70:FF:000190">
    <property type="entry name" value="Trans-o-hydroxybenzylidenepyruvate hydratase-aldolase"/>
    <property type="match status" value="1"/>
</dbReference>
<feature type="active site" description="Schiff-base intermediate with substrate" evidence="11">
    <location>
        <position position="180"/>
    </location>
</feature>
<dbReference type="STRING" id="1565605.PG1C_04265"/>
<gene>
    <name evidence="12" type="ORF">PG1C_04265</name>
</gene>
<comment type="catalytic activity">
    <reaction evidence="9">
        <text>(3E)-4-(2-hydroxyphenyl)-2-oxobut-3-enoate + H2O = salicylaldehyde + pyruvate</text>
        <dbReference type="Rhea" id="RHEA:27389"/>
        <dbReference type="ChEBI" id="CHEBI:15361"/>
        <dbReference type="ChEBI" id="CHEBI:15377"/>
        <dbReference type="ChEBI" id="CHEBI:16008"/>
        <dbReference type="ChEBI" id="CHEBI:59353"/>
        <dbReference type="EC" id="4.1.2.45"/>
    </reaction>
</comment>
<dbReference type="InterPro" id="IPR013785">
    <property type="entry name" value="Aldolase_TIM"/>
</dbReference>
<dbReference type="SUPFAM" id="SSF51569">
    <property type="entry name" value="Aldolase"/>
    <property type="match status" value="1"/>
</dbReference>
<comment type="similarity">
    <text evidence="1 10">Belongs to the DapA family.</text>
</comment>
<keyword evidence="3 10" id="KW-0456">Lyase</keyword>
<evidence type="ECO:0000256" key="7">
    <source>
        <dbReference type="ARBA" id="ARBA00035695"/>
    </source>
</evidence>
<dbReference type="PANTHER" id="PTHR12128">
    <property type="entry name" value="DIHYDRODIPICOLINATE SYNTHASE"/>
    <property type="match status" value="1"/>
</dbReference>
<evidence type="ECO:0000313" key="12">
    <source>
        <dbReference type="EMBL" id="AJP47897.1"/>
    </source>
</evidence>
<organism evidence="12 13">
    <name type="scientific">Rugosibacter aromaticivorans</name>
    <dbReference type="NCBI Taxonomy" id="1565605"/>
    <lineage>
        <taxon>Bacteria</taxon>
        <taxon>Pseudomonadati</taxon>
        <taxon>Pseudomonadota</taxon>
        <taxon>Betaproteobacteria</taxon>
        <taxon>Nitrosomonadales</taxon>
        <taxon>Sterolibacteriaceae</taxon>
        <taxon>Rugosibacter</taxon>
    </lineage>
</organism>
<keyword evidence="4" id="KW-0670">Pyruvate</keyword>
<sequence length="334" mass="37041">MSNTSRVLSVNDINGAWAIMPTPAKPGADDWRMTDTVDLDEVARVAEELVKSGVNGILSLGTFGEGASLTWEEKRKVIGTMVETVRGRVPYFCGTTTTNTRDTIQQTKEAYDIGADGTMLGLPMWQICDTKSAVRFYHDVAEAVPDMSIAVYANPEAFKFDFPRPFWAQVADIPQVVTCKYIGVATLYLDLMLTKGKIRFLPIDMDYVPAARIDPENITAFWTSGTNCGPLPALHLRDEVIKAKQTGDWTKATELQNAILHTAQTLMPNGSFKEFSTYNVQLEKARFNAGGWMNAGPARPPYRFDSVPESYLEGARISGQRWAELHKKLSQQGN</sequence>
<keyword evidence="2" id="KW-0058">Aromatic hydrocarbons catabolism</keyword>
<dbReference type="Gene3D" id="3.20.20.70">
    <property type="entry name" value="Aldolase class I"/>
    <property type="match status" value="1"/>
</dbReference>
<dbReference type="EC" id="4.1.2.45" evidence="6"/>
<dbReference type="PANTHER" id="PTHR12128:SF66">
    <property type="entry name" value="4-HYDROXY-2-OXOGLUTARATE ALDOLASE, MITOCHONDRIAL"/>
    <property type="match status" value="1"/>
</dbReference>
<reference evidence="12 13" key="1">
    <citation type="journal article" date="2015" name="Genome Announc.">
        <title>Complete Genome Sequence of a Novel Bacterium within the Family Rhodocyclaceae That Degrades Polycyclic Aromatic Hydrocarbons.</title>
        <authorList>
            <person name="Singleton D.R."/>
            <person name="Dickey A.N."/>
            <person name="Scholl E.H."/>
            <person name="Wright F.A."/>
            <person name="Aitken M.D."/>
        </authorList>
    </citation>
    <scope>NUCLEOTIDE SEQUENCE [LARGE SCALE GENOMIC DNA]</scope>
    <source>
        <strain evidence="13">PG1-Ca6</strain>
    </source>
</reference>
<dbReference type="GO" id="GO:1901170">
    <property type="term" value="P:naphthalene catabolic process"/>
    <property type="evidence" value="ECO:0007669"/>
    <property type="project" value="UniProtKB-ARBA"/>
</dbReference>
<dbReference type="Pfam" id="PF00701">
    <property type="entry name" value="DHDPS"/>
    <property type="match status" value="1"/>
</dbReference>
<keyword evidence="13" id="KW-1185">Reference proteome</keyword>
<dbReference type="HOGENOM" id="CLU_846989_0_0_4"/>
<evidence type="ECO:0000256" key="9">
    <source>
        <dbReference type="ARBA" id="ARBA00047441"/>
    </source>
</evidence>
<dbReference type="RefSeq" id="WP_202636181.1">
    <property type="nucleotide sequence ID" value="NZ_CP010554.1"/>
</dbReference>
<dbReference type="KEGG" id="rbu:PG1C_04265"/>
<dbReference type="CDD" id="cd00952">
    <property type="entry name" value="CHBPH_aldolase"/>
    <property type="match status" value="1"/>
</dbReference>
<evidence type="ECO:0000256" key="5">
    <source>
        <dbReference type="ARBA" id="ARBA00035632"/>
    </source>
</evidence>
<dbReference type="EMBL" id="CP010554">
    <property type="protein sequence ID" value="AJP47897.1"/>
    <property type="molecule type" value="Genomic_DNA"/>
</dbReference>
<evidence type="ECO:0000256" key="10">
    <source>
        <dbReference type="PIRNR" id="PIRNR001365"/>
    </source>
</evidence>
<name>A0A0C5IYR8_9PROT</name>
<evidence type="ECO:0000256" key="1">
    <source>
        <dbReference type="ARBA" id="ARBA00007592"/>
    </source>
</evidence>
<evidence type="ECO:0000256" key="2">
    <source>
        <dbReference type="ARBA" id="ARBA00022797"/>
    </source>
</evidence>
<evidence type="ECO:0000256" key="4">
    <source>
        <dbReference type="ARBA" id="ARBA00023317"/>
    </source>
</evidence>
<comment type="pathway">
    <text evidence="5">Aromatic compound metabolism; naphthalene degradation.</text>
</comment>
<dbReference type="PRINTS" id="PR00146">
    <property type="entry name" value="DHPICSNTHASE"/>
</dbReference>
<evidence type="ECO:0000256" key="11">
    <source>
        <dbReference type="PIRSR" id="PIRSR001365-1"/>
    </source>
</evidence>
<accession>A0A0C5IYR8</accession>
<dbReference type="PIRSF" id="PIRSF001365">
    <property type="entry name" value="DHDPS"/>
    <property type="match status" value="1"/>
</dbReference>
<evidence type="ECO:0000256" key="6">
    <source>
        <dbReference type="ARBA" id="ARBA00035679"/>
    </source>
</evidence>
<dbReference type="SMART" id="SM01130">
    <property type="entry name" value="DHDPS"/>
    <property type="match status" value="1"/>
</dbReference>
<dbReference type="InterPro" id="IPR048038">
    <property type="entry name" value="HBPHA/CBPHA"/>
</dbReference>
<dbReference type="GO" id="GO:0016832">
    <property type="term" value="F:aldehyde-lyase activity"/>
    <property type="evidence" value="ECO:0007669"/>
    <property type="project" value="UniProtKB-ARBA"/>
</dbReference>
<feature type="active site" description="Proton donor/acceptor" evidence="11">
    <location>
        <position position="152"/>
    </location>
</feature>
<evidence type="ECO:0000256" key="8">
    <source>
        <dbReference type="ARBA" id="ARBA00035718"/>
    </source>
</evidence>
<dbReference type="GO" id="GO:0008840">
    <property type="term" value="F:4-hydroxy-tetrahydrodipicolinate synthase activity"/>
    <property type="evidence" value="ECO:0007669"/>
    <property type="project" value="TreeGrafter"/>
</dbReference>
<proteinExistence type="inferred from homology"/>
<dbReference type="GO" id="GO:0018813">
    <property type="term" value="F:trans-o-hydroxybenzylidenepyruvate hydratase-aldolase activity"/>
    <property type="evidence" value="ECO:0007669"/>
    <property type="project" value="UniProtKB-EC"/>
</dbReference>
<dbReference type="Proteomes" id="UP000061603">
    <property type="component" value="Chromosome"/>
</dbReference>
<evidence type="ECO:0000313" key="13">
    <source>
        <dbReference type="Proteomes" id="UP000061603"/>
    </source>
</evidence>
<dbReference type="AlphaFoldDB" id="A0A0C5IYR8"/>